<evidence type="ECO:0000259" key="1">
    <source>
        <dbReference type="PROSITE" id="PS51704"/>
    </source>
</evidence>
<dbReference type="EC" id="3.1.4.46" evidence="2"/>
<dbReference type="GO" id="GO:0006629">
    <property type="term" value="P:lipid metabolic process"/>
    <property type="evidence" value="ECO:0007669"/>
    <property type="project" value="InterPro"/>
</dbReference>
<dbReference type="Proteomes" id="UP000503447">
    <property type="component" value="Chromosome"/>
</dbReference>
<protein>
    <submittedName>
        <fullName evidence="2">Glycerophosphoryl diester phosphodiesterase</fullName>
        <ecNumber evidence="2">3.1.4.46</ecNumber>
    </submittedName>
</protein>
<dbReference type="Pfam" id="PF03009">
    <property type="entry name" value="GDPD"/>
    <property type="match status" value="2"/>
</dbReference>
<dbReference type="SUPFAM" id="SSF51695">
    <property type="entry name" value="PLC-like phosphodiesterases"/>
    <property type="match status" value="2"/>
</dbReference>
<reference evidence="3" key="1">
    <citation type="submission" date="2020-05" db="EMBL/GenBank/DDBJ databases">
        <title>Frigoriglobus tundricola gen. nov., sp. nov., a psychrotolerant cellulolytic planctomycete of the family Gemmataceae with two divergent copies of 16S rRNA gene.</title>
        <authorList>
            <person name="Kulichevskaya I.S."/>
            <person name="Ivanova A.A."/>
            <person name="Naumoff D.G."/>
            <person name="Beletsky A.V."/>
            <person name="Rijpstra W.I.C."/>
            <person name="Sinninghe Damste J.S."/>
            <person name="Mardanov A.V."/>
            <person name="Ravin N.V."/>
            <person name="Dedysh S.N."/>
        </authorList>
    </citation>
    <scope>NUCLEOTIDE SEQUENCE [LARGE SCALE GENOMIC DNA]</scope>
    <source>
        <strain evidence="3">PL17</strain>
    </source>
</reference>
<dbReference type="Gene3D" id="3.20.20.190">
    <property type="entry name" value="Phosphatidylinositol (PI) phosphodiesterase"/>
    <property type="match status" value="2"/>
</dbReference>
<dbReference type="RefSeq" id="WP_171474791.1">
    <property type="nucleotide sequence ID" value="NZ_CP053452.2"/>
</dbReference>
<organism evidence="2 3">
    <name type="scientific">Frigoriglobus tundricola</name>
    <dbReference type="NCBI Taxonomy" id="2774151"/>
    <lineage>
        <taxon>Bacteria</taxon>
        <taxon>Pseudomonadati</taxon>
        <taxon>Planctomycetota</taxon>
        <taxon>Planctomycetia</taxon>
        <taxon>Gemmatales</taxon>
        <taxon>Gemmataceae</taxon>
        <taxon>Frigoriglobus</taxon>
    </lineage>
</organism>
<evidence type="ECO:0000313" key="3">
    <source>
        <dbReference type="Proteomes" id="UP000503447"/>
    </source>
</evidence>
<keyword evidence="2" id="KW-0378">Hydrolase</keyword>
<dbReference type="PANTHER" id="PTHR46211">
    <property type="entry name" value="GLYCEROPHOSPHORYL DIESTER PHOSPHODIESTERASE"/>
    <property type="match status" value="1"/>
</dbReference>
<feature type="domain" description="GP-PDE" evidence="1">
    <location>
        <begin position="283"/>
        <end position="512"/>
    </location>
</feature>
<dbReference type="CDD" id="cd08566">
    <property type="entry name" value="GDPD_AtGDE_like"/>
    <property type="match status" value="2"/>
</dbReference>
<accession>A0A6M5Z2G6</accession>
<dbReference type="InterPro" id="IPR006311">
    <property type="entry name" value="TAT_signal"/>
</dbReference>
<sequence length="517" mass="55893">MSRLTRREFLAASAVVGASFPAVGAEPRVPLIGPDRPVRPAQVVAHRGLVAMAPENTRLAIDACASDFIEWCAIAVRLTKDGQHVVFNDALLDGKTDAKGAVADRSLDELQSLDAGTWFAPRFKAARVLSLGEALALAKGKLNLCLDCKRIDPELLVKEIRTAGMEKQIVAHGTPDVVAKVRKASGGSVPTMTGYTPTADLVAFVKDVAPNAVEIDAVDVTPELCKTFHANGITVQARVLGAKWDTPETWLKMIASGADRLLTAAPERALMTAARKRVPKWPVAVAYHRGANRYAPENTLPAITTAAALGADYVEIDIRTTKDGKFVVMHDSTVNRTTDGKGRVRDLTLEEVRKLDAGAWFGKPFAGTRVPTLDEALTALGDTASVYLDAKDIAPGALLAAIKDHGLFDRHVVYQSAEYCGRLKKLDARVRPLPPLRAVADLEKVAEVKPYGVDANWRILSKEMIAACHEKGIKVFSDALGVNDTVEPYRTAMGWGIDLIQTDHPLRVLRAVELETR</sequence>
<dbReference type="AlphaFoldDB" id="A0A6M5Z2G6"/>
<name>A0A6M5Z2G6_9BACT</name>
<dbReference type="PROSITE" id="PS51318">
    <property type="entry name" value="TAT"/>
    <property type="match status" value="1"/>
</dbReference>
<proteinExistence type="predicted"/>
<dbReference type="PROSITE" id="PS51704">
    <property type="entry name" value="GP_PDE"/>
    <property type="match status" value="2"/>
</dbReference>
<dbReference type="PANTHER" id="PTHR46211:SF14">
    <property type="entry name" value="GLYCEROPHOSPHODIESTER PHOSPHODIESTERASE"/>
    <property type="match status" value="1"/>
</dbReference>
<dbReference type="EMBL" id="CP053452">
    <property type="protein sequence ID" value="QJW99916.1"/>
    <property type="molecule type" value="Genomic_DNA"/>
</dbReference>
<dbReference type="InterPro" id="IPR030395">
    <property type="entry name" value="GP_PDE_dom"/>
</dbReference>
<dbReference type="KEGG" id="ftj:FTUN_7539"/>
<evidence type="ECO:0000313" key="2">
    <source>
        <dbReference type="EMBL" id="QJW99916.1"/>
    </source>
</evidence>
<keyword evidence="3" id="KW-1185">Reference proteome</keyword>
<gene>
    <name evidence="2" type="ORF">FTUN_7539</name>
</gene>
<dbReference type="GO" id="GO:0008889">
    <property type="term" value="F:glycerophosphodiester phosphodiesterase activity"/>
    <property type="evidence" value="ECO:0007669"/>
    <property type="project" value="UniProtKB-EC"/>
</dbReference>
<dbReference type="InterPro" id="IPR017946">
    <property type="entry name" value="PLC-like_Pdiesterase_TIM-brl"/>
</dbReference>
<feature type="domain" description="GP-PDE" evidence="1">
    <location>
        <begin position="41"/>
        <end position="273"/>
    </location>
</feature>